<organism evidence="11 12">
    <name type="scientific">Polaromonas vacuolata</name>
    <dbReference type="NCBI Taxonomy" id="37448"/>
    <lineage>
        <taxon>Bacteria</taxon>
        <taxon>Pseudomonadati</taxon>
        <taxon>Pseudomonadota</taxon>
        <taxon>Betaproteobacteria</taxon>
        <taxon>Burkholderiales</taxon>
        <taxon>Comamonadaceae</taxon>
        <taxon>Polaromonas</taxon>
    </lineage>
</organism>
<keyword evidence="7 9" id="KW-1133">Transmembrane helix</keyword>
<comment type="subcellular location">
    <subcellularLocation>
        <location evidence="1">Cell inner membrane</location>
    </subcellularLocation>
</comment>
<feature type="transmembrane region" description="Helical" evidence="9">
    <location>
        <begin position="12"/>
        <end position="32"/>
    </location>
</feature>
<accession>A0A6H2H5E3</accession>
<dbReference type="AlphaFoldDB" id="A0A6H2H5E3"/>
<evidence type="ECO:0000256" key="3">
    <source>
        <dbReference type="ARBA" id="ARBA00022475"/>
    </source>
</evidence>
<dbReference type="GO" id="GO:0005886">
    <property type="term" value="C:plasma membrane"/>
    <property type="evidence" value="ECO:0007669"/>
    <property type="project" value="UniProtKB-SubCell"/>
</dbReference>
<evidence type="ECO:0000256" key="7">
    <source>
        <dbReference type="ARBA" id="ARBA00022989"/>
    </source>
</evidence>
<keyword evidence="12" id="KW-1185">Reference proteome</keyword>
<evidence type="ECO:0000256" key="4">
    <source>
        <dbReference type="ARBA" id="ARBA00022519"/>
    </source>
</evidence>
<evidence type="ECO:0000256" key="2">
    <source>
        <dbReference type="ARBA" id="ARBA00022448"/>
    </source>
</evidence>
<name>A0A6H2H5E3_9BURK</name>
<dbReference type="KEGG" id="pvac:HC248_00333"/>
<dbReference type="Proteomes" id="UP000502041">
    <property type="component" value="Chromosome"/>
</dbReference>
<evidence type="ECO:0000313" key="11">
    <source>
        <dbReference type="EMBL" id="QJC55070.1"/>
    </source>
</evidence>
<evidence type="ECO:0000256" key="1">
    <source>
        <dbReference type="ARBA" id="ARBA00004533"/>
    </source>
</evidence>
<reference evidence="11 12" key="1">
    <citation type="submission" date="2020-04" db="EMBL/GenBank/DDBJ databases">
        <title>Complete genome of a Psychrophilic, Marine, Gas Vacuolate Bacterium Polaromonas vacuolata KCTC 22033T.</title>
        <authorList>
            <person name="Hwang K."/>
            <person name="Kim K.M."/>
        </authorList>
    </citation>
    <scope>NUCLEOTIDE SEQUENCE [LARGE SCALE GENOMIC DNA]</scope>
    <source>
        <strain evidence="11 12">KCTC 22033</strain>
    </source>
</reference>
<evidence type="ECO:0000256" key="8">
    <source>
        <dbReference type="ARBA" id="ARBA00023136"/>
    </source>
</evidence>
<gene>
    <name evidence="11" type="ORF">HC248_00333</name>
</gene>
<dbReference type="Pfam" id="PF11356">
    <property type="entry name" value="T2SSC"/>
    <property type="match status" value="1"/>
</dbReference>
<dbReference type="GO" id="GO:0015031">
    <property type="term" value="P:protein transport"/>
    <property type="evidence" value="ECO:0007669"/>
    <property type="project" value="UniProtKB-KW"/>
</dbReference>
<keyword evidence="3" id="KW-1003">Cell membrane</keyword>
<keyword evidence="6" id="KW-0653">Protein transport</keyword>
<dbReference type="EMBL" id="CP051461">
    <property type="protein sequence ID" value="QJC55070.1"/>
    <property type="molecule type" value="Genomic_DNA"/>
</dbReference>
<dbReference type="RefSeq" id="WP_168920988.1">
    <property type="nucleotide sequence ID" value="NZ_CP051461.1"/>
</dbReference>
<evidence type="ECO:0000256" key="6">
    <source>
        <dbReference type="ARBA" id="ARBA00022927"/>
    </source>
</evidence>
<keyword evidence="5 9" id="KW-0812">Transmembrane</keyword>
<dbReference type="Gene3D" id="2.30.30.830">
    <property type="match status" value="1"/>
</dbReference>
<protein>
    <recommendedName>
        <fullName evidence="10">Type II secretion system protein GspC N-terminal domain-containing protein</fullName>
    </recommendedName>
</protein>
<keyword evidence="4" id="KW-0997">Cell inner membrane</keyword>
<keyword evidence="2" id="KW-0813">Transport</keyword>
<evidence type="ECO:0000313" key="12">
    <source>
        <dbReference type="Proteomes" id="UP000502041"/>
    </source>
</evidence>
<proteinExistence type="predicted"/>
<dbReference type="InterPro" id="IPR024961">
    <property type="entry name" value="T2SS_GspC_N"/>
</dbReference>
<keyword evidence="8 9" id="KW-0472">Membrane</keyword>
<sequence>MVTIISQNKWTIRLTTFVVWALAASSLGFWGLRLSANTSVAPLKAEVTQVKFDPLALANILGANPAQALQATPQVSLASRFSLQGVVAGAPNGGAALIAVDGKPARPYRIGSQLEDGVMLQSTNGRQVILSATTNGPALVTLEMPRLKE</sequence>
<evidence type="ECO:0000259" key="10">
    <source>
        <dbReference type="Pfam" id="PF11356"/>
    </source>
</evidence>
<evidence type="ECO:0000256" key="5">
    <source>
        <dbReference type="ARBA" id="ARBA00022692"/>
    </source>
</evidence>
<evidence type="ECO:0000256" key="9">
    <source>
        <dbReference type="SAM" id="Phobius"/>
    </source>
</evidence>
<feature type="domain" description="Type II secretion system protein GspC N-terminal" evidence="10">
    <location>
        <begin position="44"/>
        <end position="132"/>
    </location>
</feature>